<comment type="caution">
    <text evidence="4">The sequence shown here is derived from an EMBL/GenBank/DDBJ whole genome shotgun (WGS) entry which is preliminary data.</text>
</comment>
<keyword evidence="5" id="KW-1185">Reference proteome</keyword>
<dbReference type="Gene3D" id="3.40.50.300">
    <property type="entry name" value="P-loop containing nucleotide triphosphate hydrolases"/>
    <property type="match status" value="1"/>
</dbReference>
<dbReference type="PANTHER" id="PTHR39206">
    <property type="entry name" value="SLL8004 PROTEIN"/>
    <property type="match status" value="1"/>
</dbReference>
<dbReference type="Proteomes" id="UP001596456">
    <property type="component" value="Unassembled WGS sequence"/>
</dbReference>
<keyword evidence="2" id="KW-0067">ATP-binding</keyword>
<organism evidence="4 5">
    <name type="scientific">Rhodocista pekingensis</name>
    <dbReference type="NCBI Taxonomy" id="201185"/>
    <lineage>
        <taxon>Bacteria</taxon>
        <taxon>Pseudomonadati</taxon>
        <taxon>Pseudomonadota</taxon>
        <taxon>Alphaproteobacteria</taxon>
        <taxon>Rhodospirillales</taxon>
        <taxon>Azospirillaceae</taxon>
        <taxon>Rhodocista</taxon>
    </lineage>
</organism>
<keyword evidence="1" id="KW-0547">Nucleotide-binding</keyword>
<evidence type="ECO:0000313" key="5">
    <source>
        <dbReference type="Proteomes" id="UP001596456"/>
    </source>
</evidence>
<reference evidence="5" key="1">
    <citation type="journal article" date="2019" name="Int. J. Syst. Evol. Microbiol.">
        <title>The Global Catalogue of Microorganisms (GCM) 10K type strain sequencing project: providing services to taxonomists for standard genome sequencing and annotation.</title>
        <authorList>
            <consortium name="The Broad Institute Genomics Platform"/>
            <consortium name="The Broad Institute Genome Sequencing Center for Infectious Disease"/>
            <person name="Wu L."/>
            <person name="Ma J."/>
        </authorList>
    </citation>
    <scope>NUCLEOTIDE SEQUENCE [LARGE SCALE GENOMIC DNA]</scope>
    <source>
        <strain evidence="5">CGMCC 1.16275</strain>
    </source>
</reference>
<name>A0ABW2KT82_9PROT</name>
<dbReference type="RefSeq" id="WP_377356849.1">
    <property type="nucleotide sequence ID" value="NZ_JBHTCM010000005.1"/>
</dbReference>
<dbReference type="EMBL" id="JBHTCM010000005">
    <property type="protein sequence ID" value="MFC7332443.1"/>
    <property type="molecule type" value="Genomic_DNA"/>
</dbReference>
<gene>
    <name evidence="4" type="ORF">ACFQPS_04660</name>
</gene>
<dbReference type="PANTHER" id="PTHR39206:SF1">
    <property type="entry name" value="SLL8004 PROTEIN"/>
    <property type="match status" value="1"/>
</dbReference>
<feature type="domain" description="Zeta toxin" evidence="3">
    <location>
        <begin position="5"/>
        <end position="145"/>
    </location>
</feature>
<sequence length="234" mass="25985">MVGGAEPQFWIVAGCNGAGKTTLTRHYFRSRTAGEPLIDLSATWINPDATTVDLRGLYADFSLTGANLAAADVSLRRLEDHIGSRRPALIETVLASDKYLAPVERARAAGFSIHLIYVTLESPDLAIARVRQRVQQGQHDVPPEKVRQRWSRSMLHLMQFIPLLDELKVFDNSSCQTGTLPPLVISKDPDGPFRNLRPDLLPEIQRLLTMMQQADDPAGTIAALIRQDRTRPPD</sequence>
<accession>A0ABW2KT82</accession>
<evidence type="ECO:0000256" key="2">
    <source>
        <dbReference type="ARBA" id="ARBA00022840"/>
    </source>
</evidence>
<evidence type="ECO:0000313" key="4">
    <source>
        <dbReference type="EMBL" id="MFC7332443.1"/>
    </source>
</evidence>
<dbReference type="Pfam" id="PF06414">
    <property type="entry name" value="Zeta_toxin"/>
    <property type="match status" value="1"/>
</dbReference>
<dbReference type="SUPFAM" id="SSF52540">
    <property type="entry name" value="P-loop containing nucleoside triphosphate hydrolases"/>
    <property type="match status" value="1"/>
</dbReference>
<protein>
    <submittedName>
        <fullName evidence="4">Zeta toxin family protein</fullName>
    </submittedName>
</protein>
<evidence type="ECO:0000256" key="1">
    <source>
        <dbReference type="ARBA" id="ARBA00022741"/>
    </source>
</evidence>
<dbReference type="InterPro" id="IPR010488">
    <property type="entry name" value="Zeta_toxin_domain"/>
</dbReference>
<evidence type="ECO:0000259" key="3">
    <source>
        <dbReference type="Pfam" id="PF06414"/>
    </source>
</evidence>
<proteinExistence type="predicted"/>
<dbReference type="InterPro" id="IPR027417">
    <property type="entry name" value="P-loop_NTPase"/>
</dbReference>